<accession>A0A3N4LS26</accession>
<evidence type="ECO:0000256" key="1">
    <source>
        <dbReference type="SAM" id="MobiDB-lite"/>
    </source>
</evidence>
<keyword evidence="2" id="KW-1133">Transmembrane helix</keyword>
<reference evidence="3 4" key="1">
    <citation type="journal article" date="2018" name="Nat. Ecol. Evol.">
        <title>Pezizomycetes genomes reveal the molecular basis of ectomycorrhizal truffle lifestyle.</title>
        <authorList>
            <person name="Murat C."/>
            <person name="Payen T."/>
            <person name="Noel B."/>
            <person name="Kuo A."/>
            <person name="Morin E."/>
            <person name="Chen J."/>
            <person name="Kohler A."/>
            <person name="Krizsan K."/>
            <person name="Balestrini R."/>
            <person name="Da Silva C."/>
            <person name="Montanini B."/>
            <person name="Hainaut M."/>
            <person name="Levati E."/>
            <person name="Barry K.W."/>
            <person name="Belfiori B."/>
            <person name="Cichocki N."/>
            <person name="Clum A."/>
            <person name="Dockter R.B."/>
            <person name="Fauchery L."/>
            <person name="Guy J."/>
            <person name="Iotti M."/>
            <person name="Le Tacon F."/>
            <person name="Lindquist E.A."/>
            <person name="Lipzen A."/>
            <person name="Malagnac F."/>
            <person name="Mello A."/>
            <person name="Molinier V."/>
            <person name="Miyauchi S."/>
            <person name="Poulain J."/>
            <person name="Riccioni C."/>
            <person name="Rubini A."/>
            <person name="Sitrit Y."/>
            <person name="Splivallo R."/>
            <person name="Traeger S."/>
            <person name="Wang M."/>
            <person name="Zifcakova L."/>
            <person name="Wipf D."/>
            <person name="Zambonelli A."/>
            <person name="Paolocci F."/>
            <person name="Nowrousian M."/>
            <person name="Ottonello S."/>
            <person name="Baldrian P."/>
            <person name="Spatafora J.W."/>
            <person name="Henrissat B."/>
            <person name="Nagy L.G."/>
            <person name="Aury J.M."/>
            <person name="Wincker P."/>
            <person name="Grigoriev I.V."/>
            <person name="Bonfante P."/>
            <person name="Martin F.M."/>
        </authorList>
    </citation>
    <scope>NUCLEOTIDE SEQUENCE [LARGE SCALE GENOMIC DNA]</scope>
    <source>
        <strain evidence="3 4">ATCC MYA-4762</strain>
    </source>
</reference>
<evidence type="ECO:0000256" key="2">
    <source>
        <dbReference type="SAM" id="Phobius"/>
    </source>
</evidence>
<evidence type="ECO:0000313" key="4">
    <source>
        <dbReference type="Proteomes" id="UP000267821"/>
    </source>
</evidence>
<dbReference type="OrthoDB" id="5414285at2759"/>
<feature type="region of interest" description="Disordered" evidence="1">
    <location>
        <begin position="1"/>
        <end position="26"/>
    </location>
</feature>
<dbReference type="EMBL" id="ML121546">
    <property type="protein sequence ID" value="RPB23431.1"/>
    <property type="molecule type" value="Genomic_DNA"/>
</dbReference>
<sequence length="249" mass="27043">MYLLFSRQDTTDKHSDPSHDGGGAGGGGGMSPVSIVMLVLFLLLLVAISYIVFSQLRARRLGLPAPTWRSYIPFLNNSRGSRSTRPSTGPLGWIKSKTTPSAGGFSIGGPTGYTGAAVRSQRTRAQFDQVRQDDEEAWDARGYREYEMDDDTEMQRGRIAPVTGGYDGTSVYGNSGLGPNDEEPQRGRSRSREPPYPSAAPAAAVAPLRQQRFSKPQPRSSMDSFTGVSVKGGKVSIDSERRSVFREAM</sequence>
<protein>
    <submittedName>
        <fullName evidence="3">Uncharacterized protein</fullName>
    </submittedName>
</protein>
<keyword evidence="2" id="KW-0812">Transmembrane</keyword>
<keyword evidence="2" id="KW-0472">Membrane</keyword>
<evidence type="ECO:0000313" key="3">
    <source>
        <dbReference type="EMBL" id="RPB23431.1"/>
    </source>
</evidence>
<name>A0A3N4LS26_9PEZI</name>
<gene>
    <name evidence="3" type="ORF">L211DRAFT_849704</name>
</gene>
<feature type="transmembrane region" description="Helical" evidence="2">
    <location>
        <begin position="33"/>
        <end position="53"/>
    </location>
</feature>
<feature type="compositionally biased region" description="Basic and acidic residues" evidence="1">
    <location>
        <begin position="9"/>
        <end position="19"/>
    </location>
</feature>
<feature type="compositionally biased region" description="Polar residues" evidence="1">
    <location>
        <begin position="211"/>
        <end position="227"/>
    </location>
</feature>
<keyword evidence="4" id="KW-1185">Reference proteome</keyword>
<feature type="compositionally biased region" description="Low complexity" evidence="1">
    <location>
        <begin position="199"/>
        <end position="209"/>
    </location>
</feature>
<dbReference type="Proteomes" id="UP000267821">
    <property type="component" value="Unassembled WGS sequence"/>
</dbReference>
<dbReference type="STRING" id="1051890.A0A3N4LS26"/>
<dbReference type="InParanoid" id="A0A3N4LS26"/>
<feature type="compositionally biased region" description="Basic and acidic residues" evidence="1">
    <location>
        <begin position="183"/>
        <end position="193"/>
    </location>
</feature>
<feature type="region of interest" description="Disordered" evidence="1">
    <location>
        <begin position="149"/>
        <end position="249"/>
    </location>
</feature>
<organism evidence="3 4">
    <name type="scientific">Terfezia boudieri ATCC MYA-4762</name>
    <dbReference type="NCBI Taxonomy" id="1051890"/>
    <lineage>
        <taxon>Eukaryota</taxon>
        <taxon>Fungi</taxon>
        <taxon>Dikarya</taxon>
        <taxon>Ascomycota</taxon>
        <taxon>Pezizomycotina</taxon>
        <taxon>Pezizomycetes</taxon>
        <taxon>Pezizales</taxon>
        <taxon>Pezizaceae</taxon>
        <taxon>Terfezia</taxon>
    </lineage>
</organism>
<feature type="compositionally biased region" description="Basic and acidic residues" evidence="1">
    <location>
        <begin position="237"/>
        <end position="249"/>
    </location>
</feature>
<proteinExistence type="predicted"/>
<dbReference type="AlphaFoldDB" id="A0A3N4LS26"/>